<dbReference type="InterPro" id="IPR005119">
    <property type="entry name" value="LysR_subst-bd"/>
</dbReference>
<proteinExistence type="predicted"/>
<feature type="domain" description="LysR substrate-binding" evidence="1">
    <location>
        <begin position="2"/>
        <end position="69"/>
    </location>
</feature>
<accession>A0ABN5AJT7</accession>
<dbReference type="Proteomes" id="UP000196877">
    <property type="component" value="Chromosome"/>
</dbReference>
<evidence type="ECO:0000259" key="1">
    <source>
        <dbReference type="Pfam" id="PF03466"/>
    </source>
</evidence>
<protein>
    <recommendedName>
        <fullName evidence="1">LysR substrate-binding domain-containing protein</fullName>
    </recommendedName>
</protein>
<dbReference type="SUPFAM" id="SSF53850">
    <property type="entry name" value="Periplasmic binding protein-like II"/>
    <property type="match status" value="1"/>
</dbReference>
<reference evidence="2 3" key="1">
    <citation type="submission" date="2017-06" db="EMBL/GenBank/DDBJ databases">
        <title>Genome sequence of Bacillus sonorensis strain SRCM101395.</title>
        <authorList>
            <person name="Cho S.H."/>
        </authorList>
    </citation>
    <scope>NUCLEOTIDE SEQUENCE [LARGE SCALE GENOMIC DNA]</scope>
    <source>
        <strain evidence="2 3">SRCM101395</strain>
    </source>
</reference>
<dbReference type="EMBL" id="CP021920">
    <property type="protein sequence ID" value="ASB90741.1"/>
    <property type="molecule type" value="Genomic_DNA"/>
</dbReference>
<gene>
    <name evidence="2" type="ORF">S101395_04239</name>
</gene>
<dbReference type="CDD" id="cd05466">
    <property type="entry name" value="PBP2_LTTR_substrate"/>
    <property type="match status" value="1"/>
</dbReference>
<evidence type="ECO:0000313" key="2">
    <source>
        <dbReference type="EMBL" id="ASB90741.1"/>
    </source>
</evidence>
<keyword evidence="3" id="KW-1185">Reference proteome</keyword>
<evidence type="ECO:0000313" key="3">
    <source>
        <dbReference type="Proteomes" id="UP000196877"/>
    </source>
</evidence>
<dbReference type="Pfam" id="PF03466">
    <property type="entry name" value="LysR_substrate"/>
    <property type="match status" value="1"/>
</dbReference>
<dbReference type="Gene3D" id="3.40.190.290">
    <property type="match status" value="1"/>
</dbReference>
<organism evidence="2 3">
    <name type="scientific">Bacillus sonorensis</name>
    <dbReference type="NCBI Taxonomy" id="119858"/>
    <lineage>
        <taxon>Bacteria</taxon>
        <taxon>Bacillati</taxon>
        <taxon>Bacillota</taxon>
        <taxon>Bacilli</taxon>
        <taxon>Bacillales</taxon>
        <taxon>Bacillaceae</taxon>
        <taxon>Bacillus</taxon>
    </lineage>
</organism>
<sequence>MTTMESITNMVSKGVGATILPKGYLDDIADPSIQTIPIQSPVLTTEIGIVYRKNKYLCAASRVFIEQFISTVKNGASSKPD</sequence>
<name>A0ABN5AJT7_9BACI</name>